<dbReference type="PANTHER" id="PTHR32241:SF12">
    <property type="entry name" value="OS03G0784100 PROTEIN"/>
    <property type="match status" value="1"/>
</dbReference>
<evidence type="ECO:0000256" key="4">
    <source>
        <dbReference type="ARBA" id="ARBA00023098"/>
    </source>
</evidence>
<evidence type="ECO:0000259" key="8">
    <source>
        <dbReference type="PROSITE" id="PS51635"/>
    </source>
</evidence>
<comment type="caution">
    <text evidence="5">Lacks conserved residue(s) required for the propagation of feature annotation.</text>
</comment>
<gene>
    <name evidence="9" type="ORF">OLC1_LOCUS10720</name>
</gene>
<dbReference type="PANTHER" id="PTHR32241">
    <property type="entry name" value="PATATIN-LIKE PROTEIN 6"/>
    <property type="match status" value="1"/>
</dbReference>
<dbReference type="SUPFAM" id="SSF52151">
    <property type="entry name" value="FabD/lysophospholipase-like"/>
    <property type="match status" value="1"/>
</dbReference>
<protein>
    <recommendedName>
        <fullName evidence="6">Patatin</fullName>
        <ecNumber evidence="6">3.1.1.-</ecNumber>
    </recommendedName>
</protein>
<dbReference type="GO" id="GO:0016042">
    <property type="term" value="P:lipid catabolic process"/>
    <property type="evidence" value="ECO:0007669"/>
    <property type="project" value="UniProtKB-KW"/>
</dbReference>
<evidence type="ECO:0000256" key="6">
    <source>
        <dbReference type="RuleBase" id="RU361262"/>
    </source>
</evidence>
<comment type="domain">
    <text evidence="6">The nitrogen atoms of the two glycine residues in the GGXR motif define the oxyanion hole, and stabilize the oxyanion that forms during the nucleophilic attack by the catalytic serine during substrate cleavage.</text>
</comment>
<keyword evidence="2 6" id="KW-0378">Hydrolase</keyword>
<dbReference type="Gene3D" id="3.40.1090.10">
    <property type="entry name" value="Cytosolic phospholipase A2 catalytic domain"/>
    <property type="match status" value="1"/>
</dbReference>
<evidence type="ECO:0000256" key="5">
    <source>
        <dbReference type="PROSITE-ProRule" id="PRU01161"/>
    </source>
</evidence>
<dbReference type="PROSITE" id="PS51635">
    <property type="entry name" value="PNPLA"/>
    <property type="match status" value="1"/>
</dbReference>
<dbReference type="Pfam" id="PF01734">
    <property type="entry name" value="Patatin"/>
    <property type="match status" value="1"/>
</dbReference>
<organism evidence="9 10">
    <name type="scientific">Oldenlandia corymbosa var. corymbosa</name>
    <dbReference type="NCBI Taxonomy" id="529605"/>
    <lineage>
        <taxon>Eukaryota</taxon>
        <taxon>Viridiplantae</taxon>
        <taxon>Streptophyta</taxon>
        <taxon>Embryophyta</taxon>
        <taxon>Tracheophyta</taxon>
        <taxon>Spermatophyta</taxon>
        <taxon>Magnoliopsida</taxon>
        <taxon>eudicotyledons</taxon>
        <taxon>Gunneridae</taxon>
        <taxon>Pentapetalae</taxon>
        <taxon>asterids</taxon>
        <taxon>lamiids</taxon>
        <taxon>Gentianales</taxon>
        <taxon>Rubiaceae</taxon>
        <taxon>Rubioideae</taxon>
        <taxon>Spermacoceae</taxon>
        <taxon>Hedyotis-Oldenlandia complex</taxon>
        <taxon>Oldenlandia</taxon>
    </lineage>
</organism>
<dbReference type="EMBL" id="OX459120">
    <property type="protein sequence ID" value="CAI9101034.1"/>
    <property type="molecule type" value="Genomic_DNA"/>
</dbReference>
<sequence length="431" mass="45293">MAAASMLGLNDSTGDDKLAFEIFSILENKFLFGPNPSSPSTPGGGNGKVRILSIDAGGSTHGLLAAKSLAHLEATLIRHTGNLHARLADFFDVVAGAGAGGVLAGMLFTRARDGRPLFSAEEALEFMLNNSRKLSGTCSTGGLVRRVFRSSNGSADGLLEKLFGDLTLKDTLKAVLIPCYDLGTGAPFLFSRADALEMDGCDFRMADVCRATIANSKALEMRSNDGRKKISAVGGGVAMSNPTAAAITHVLNNKLEFPLCRGVEDVVVVSLGNGEMDCAAASGNYKSSPAAYLSIAGDGASDMVDQAVSMAFGESRCSNYVRIQGNNGISSTSVNNNNKNKKKKKNLESVADQMLGQKNVESVLFKGKKLGERSNVEKLNEIGKELIKEQQWRNSSGCVLPPVILKHSSTTSLDSPPRSSSATTLSTVSSA</sequence>
<reference evidence="9" key="1">
    <citation type="submission" date="2023-03" db="EMBL/GenBank/DDBJ databases">
        <authorList>
            <person name="Julca I."/>
        </authorList>
    </citation>
    <scope>NUCLEOTIDE SEQUENCE</scope>
</reference>
<evidence type="ECO:0000256" key="3">
    <source>
        <dbReference type="ARBA" id="ARBA00022963"/>
    </source>
</evidence>
<feature type="domain" description="PNPLA" evidence="8">
    <location>
        <begin position="53"/>
        <end position="247"/>
    </location>
</feature>
<keyword evidence="3 6" id="KW-0442">Lipid degradation</keyword>
<accession>A0AAV1D222</accession>
<evidence type="ECO:0000313" key="10">
    <source>
        <dbReference type="Proteomes" id="UP001161247"/>
    </source>
</evidence>
<keyword evidence="10" id="KW-1185">Reference proteome</keyword>
<evidence type="ECO:0000256" key="2">
    <source>
        <dbReference type="ARBA" id="ARBA00022801"/>
    </source>
</evidence>
<proteinExistence type="inferred from homology"/>
<dbReference type="AlphaFoldDB" id="A0AAV1D222"/>
<feature type="compositionally biased region" description="Polar residues" evidence="7">
    <location>
        <begin position="407"/>
        <end position="418"/>
    </location>
</feature>
<dbReference type="InterPro" id="IPR002641">
    <property type="entry name" value="PNPLA_dom"/>
</dbReference>
<dbReference type="EC" id="3.1.1.-" evidence="6"/>
<keyword evidence="4 6" id="KW-0443">Lipid metabolism</keyword>
<feature type="compositionally biased region" description="Low complexity" evidence="7">
    <location>
        <begin position="419"/>
        <end position="431"/>
    </location>
</feature>
<dbReference type="Proteomes" id="UP001161247">
    <property type="component" value="Chromosome 3"/>
</dbReference>
<evidence type="ECO:0000256" key="7">
    <source>
        <dbReference type="SAM" id="MobiDB-lite"/>
    </source>
</evidence>
<dbReference type="GO" id="GO:0016787">
    <property type="term" value="F:hydrolase activity"/>
    <property type="evidence" value="ECO:0007669"/>
    <property type="project" value="UniProtKB-KW"/>
</dbReference>
<feature type="region of interest" description="Disordered" evidence="7">
    <location>
        <begin position="407"/>
        <end position="431"/>
    </location>
</feature>
<comment type="function">
    <text evidence="6">Lipolytic acyl hydrolase (LAH).</text>
</comment>
<dbReference type="InterPro" id="IPR016035">
    <property type="entry name" value="Acyl_Trfase/lysoPLipase"/>
</dbReference>
<evidence type="ECO:0000313" key="9">
    <source>
        <dbReference type="EMBL" id="CAI9101034.1"/>
    </source>
</evidence>
<comment type="similarity">
    <text evidence="1 6">Belongs to the patatin family.</text>
</comment>
<evidence type="ECO:0000256" key="1">
    <source>
        <dbReference type="ARBA" id="ARBA00010240"/>
    </source>
</evidence>
<name>A0AAV1D222_OLDCO</name>